<accession>A0A167N2H5</accession>
<feature type="region of interest" description="Disordered" evidence="1">
    <location>
        <begin position="45"/>
        <end position="87"/>
    </location>
</feature>
<dbReference type="AlphaFoldDB" id="A0A167N2H5"/>
<evidence type="ECO:0000256" key="1">
    <source>
        <dbReference type="SAM" id="MobiDB-lite"/>
    </source>
</evidence>
<sequence length="227" mass="25553">MSLLARNPLDNHTTTSPFSNGATGPRAVLTRSLRSPDLRLSKTLKLAPSDRRPRAKHPEHHRDVPPPSPTCCSRSASRPRTDSHFPHLLPHTHDFPYFATDHRTTDRSLRPVFFTFSSIVRAKQLRTRIIRTDNFPPRPQYSTLPSPSSRKPHTHRTLTQSRSHFPSLPPSPFPQNPQRTRAQARGDRSPPLPRPPVSISSKLHSEPGNPSSPPWSGAFRTLGLRTL</sequence>
<name>A0A167N2H5_CALVF</name>
<proteinExistence type="predicted"/>
<feature type="region of interest" description="Disordered" evidence="1">
    <location>
        <begin position="130"/>
        <end position="227"/>
    </location>
</feature>
<keyword evidence="3" id="KW-1185">Reference proteome</keyword>
<reference evidence="2 3" key="1">
    <citation type="journal article" date="2016" name="Mol. Biol. Evol.">
        <title>Comparative Genomics of Early-Diverging Mushroom-Forming Fungi Provides Insights into the Origins of Lignocellulose Decay Capabilities.</title>
        <authorList>
            <person name="Nagy L.G."/>
            <person name="Riley R."/>
            <person name="Tritt A."/>
            <person name="Adam C."/>
            <person name="Daum C."/>
            <person name="Floudas D."/>
            <person name="Sun H."/>
            <person name="Yadav J.S."/>
            <person name="Pangilinan J."/>
            <person name="Larsson K.H."/>
            <person name="Matsuura K."/>
            <person name="Barry K."/>
            <person name="Labutti K."/>
            <person name="Kuo R."/>
            <person name="Ohm R.A."/>
            <person name="Bhattacharya S.S."/>
            <person name="Shirouzu T."/>
            <person name="Yoshinaga Y."/>
            <person name="Martin F.M."/>
            <person name="Grigoriev I.V."/>
            <person name="Hibbett D.S."/>
        </authorList>
    </citation>
    <scope>NUCLEOTIDE SEQUENCE [LARGE SCALE GENOMIC DNA]</scope>
    <source>
        <strain evidence="2 3">TUFC12733</strain>
    </source>
</reference>
<dbReference type="Proteomes" id="UP000076738">
    <property type="component" value="Unassembled WGS sequence"/>
</dbReference>
<dbReference type="EMBL" id="KV417280">
    <property type="protein sequence ID" value="KZO97279.1"/>
    <property type="molecule type" value="Genomic_DNA"/>
</dbReference>
<evidence type="ECO:0000313" key="3">
    <source>
        <dbReference type="Proteomes" id="UP000076738"/>
    </source>
</evidence>
<protein>
    <submittedName>
        <fullName evidence="2">Uncharacterized protein</fullName>
    </submittedName>
</protein>
<feature type="region of interest" description="Disordered" evidence="1">
    <location>
        <begin position="1"/>
        <end position="26"/>
    </location>
</feature>
<organism evidence="2 3">
    <name type="scientific">Calocera viscosa (strain TUFC12733)</name>
    <dbReference type="NCBI Taxonomy" id="1330018"/>
    <lineage>
        <taxon>Eukaryota</taxon>
        <taxon>Fungi</taxon>
        <taxon>Dikarya</taxon>
        <taxon>Basidiomycota</taxon>
        <taxon>Agaricomycotina</taxon>
        <taxon>Dacrymycetes</taxon>
        <taxon>Dacrymycetales</taxon>
        <taxon>Dacrymycetaceae</taxon>
        <taxon>Calocera</taxon>
    </lineage>
</organism>
<evidence type="ECO:0000313" key="2">
    <source>
        <dbReference type="EMBL" id="KZO97279.1"/>
    </source>
</evidence>
<feature type="compositionally biased region" description="Polar residues" evidence="1">
    <location>
        <begin position="140"/>
        <end position="149"/>
    </location>
</feature>
<feature type="compositionally biased region" description="Polar residues" evidence="1">
    <location>
        <begin position="10"/>
        <end position="22"/>
    </location>
</feature>
<gene>
    <name evidence="2" type="ORF">CALVIDRAFT_82663</name>
</gene>